<sequence>MNRITSESPPKPSDHFHVPLYYSWTKTFRTSFTSLAKPSDFANTRGSSHTSLNPKNFVHTNKFVIIKVVNVKYGRRLHQLSLLGCSAPAGEDGAAMTAASDVASSAIAESIELLRFIAGILVNDGRRGLCCSVGLSTAASPTMWPSTLPER</sequence>
<reference evidence="1" key="1">
    <citation type="journal article" date="2021" name="J Fungi (Basel)">
        <title>Virulence traits and population genomics of the black yeast Aureobasidium melanogenum.</title>
        <authorList>
            <person name="Cernosa A."/>
            <person name="Sun X."/>
            <person name="Gostincar C."/>
            <person name="Fang C."/>
            <person name="Gunde-Cimerman N."/>
            <person name="Song Z."/>
        </authorList>
    </citation>
    <scope>NUCLEOTIDE SEQUENCE</scope>
    <source>
        <strain evidence="1">EXF-9298</strain>
    </source>
</reference>
<dbReference type="EMBL" id="JAHFXS010000001">
    <property type="protein sequence ID" value="KAG9991585.1"/>
    <property type="molecule type" value="Genomic_DNA"/>
</dbReference>
<feature type="non-terminal residue" evidence="1">
    <location>
        <position position="151"/>
    </location>
</feature>
<reference evidence="1" key="2">
    <citation type="submission" date="2021-08" db="EMBL/GenBank/DDBJ databases">
        <authorList>
            <person name="Gostincar C."/>
            <person name="Sun X."/>
            <person name="Song Z."/>
            <person name="Gunde-Cimerman N."/>
        </authorList>
    </citation>
    <scope>NUCLEOTIDE SEQUENCE</scope>
    <source>
        <strain evidence="1">EXF-9298</strain>
    </source>
</reference>
<organism evidence="1 2">
    <name type="scientific">Aureobasidium melanogenum</name>
    <name type="common">Aureobasidium pullulans var. melanogenum</name>
    <dbReference type="NCBI Taxonomy" id="46634"/>
    <lineage>
        <taxon>Eukaryota</taxon>
        <taxon>Fungi</taxon>
        <taxon>Dikarya</taxon>
        <taxon>Ascomycota</taxon>
        <taxon>Pezizomycotina</taxon>
        <taxon>Dothideomycetes</taxon>
        <taxon>Dothideomycetidae</taxon>
        <taxon>Dothideales</taxon>
        <taxon>Saccotheciaceae</taxon>
        <taxon>Aureobasidium</taxon>
    </lineage>
</organism>
<accession>A0A9P8K2L7</accession>
<evidence type="ECO:0000313" key="1">
    <source>
        <dbReference type="EMBL" id="KAG9991585.1"/>
    </source>
</evidence>
<comment type="caution">
    <text evidence="1">The sequence shown here is derived from an EMBL/GenBank/DDBJ whole genome shotgun (WGS) entry which is preliminary data.</text>
</comment>
<dbReference type="Proteomes" id="UP000729357">
    <property type="component" value="Unassembled WGS sequence"/>
</dbReference>
<evidence type="ECO:0000313" key="2">
    <source>
        <dbReference type="Proteomes" id="UP000729357"/>
    </source>
</evidence>
<dbReference type="AlphaFoldDB" id="A0A9P8K2L7"/>
<keyword evidence="2" id="KW-1185">Reference proteome</keyword>
<protein>
    <submittedName>
        <fullName evidence="1">Uncharacterized protein</fullName>
    </submittedName>
</protein>
<name>A0A9P8K2L7_AURME</name>
<proteinExistence type="predicted"/>
<gene>
    <name evidence="1" type="ORF">KCU98_g59</name>
</gene>